<feature type="transmembrane region" description="Helical" evidence="1">
    <location>
        <begin position="12"/>
        <end position="29"/>
    </location>
</feature>
<dbReference type="OrthoDB" id="9892137at2"/>
<protein>
    <recommendedName>
        <fullName evidence="4">Integral membrane protein</fullName>
    </recommendedName>
</protein>
<evidence type="ECO:0000313" key="3">
    <source>
        <dbReference type="Proteomes" id="UP000293291"/>
    </source>
</evidence>
<evidence type="ECO:0008006" key="4">
    <source>
        <dbReference type="Google" id="ProtNLM"/>
    </source>
</evidence>
<evidence type="ECO:0000313" key="2">
    <source>
        <dbReference type="EMBL" id="RYC02740.1"/>
    </source>
</evidence>
<keyword evidence="1" id="KW-1133">Transmembrane helix</keyword>
<dbReference type="EMBL" id="SDWU01000008">
    <property type="protein sequence ID" value="RYC02740.1"/>
    <property type="molecule type" value="Genomic_DNA"/>
</dbReference>
<name>A0A4Q2SFZ2_9ACTN</name>
<sequence length="147" mass="15043">MGHPAVVIAVRVVVRLVVMGAALTGYYAANPILFPDDGGGANIGAGLIGFGLVVLVSFAWANVDGRRRGAGPTAATWAIVAMAFGLLWLLGLATIEADDSMSLAERVRFDAFLAVWTAGLVFLPAGVGAAVGGTAHRPDGRRGPDET</sequence>
<dbReference type="Proteomes" id="UP000293291">
    <property type="component" value="Unassembled WGS sequence"/>
</dbReference>
<evidence type="ECO:0000256" key="1">
    <source>
        <dbReference type="SAM" id="Phobius"/>
    </source>
</evidence>
<feature type="transmembrane region" description="Helical" evidence="1">
    <location>
        <begin position="75"/>
        <end position="93"/>
    </location>
</feature>
<comment type="caution">
    <text evidence="2">The sequence shown here is derived from an EMBL/GenBank/DDBJ whole genome shotgun (WGS) entry which is preliminary data.</text>
</comment>
<organism evidence="2 3">
    <name type="scientific">Nocardioides ganghwensis</name>
    <dbReference type="NCBI Taxonomy" id="252230"/>
    <lineage>
        <taxon>Bacteria</taxon>
        <taxon>Bacillati</taxon>
        <taxon>Actinomycetota</taxon>
        <taxon>Actinomycetes</taxon>
        <taxon>Propionibacteriales</taxon>
        <taxon>Nocardioidaceae</taxon>
        <taxon>Nocardioides</taxon>
    </lineage>
</organism>
<reference evidence="2 3" key="1">
    <citation type="submission" date="2019-01" db="EMBL/GenBank/DDBJ databases">
        <title>Novel species of Nocardioides.</title>
        <authorList>
            <person name="Liu Q."/>
            <person name="Xin Y.-H."/>
        </authorList>
    </citation>
    <scope>NUCLEOTIDE SEQUENCE [LARGE SCALE GENOMIC DNA]</scope>
    <source>
        <strain evidence="2 3">CGMCC 4.6875</strain>
    </source>
</reference>
<accession>A0A4Q2SFZ2</accession>
<keyword evidence="1" id="KW-0812">Transmembrane</keyword>
<feature type="transmembrane region" description="Helical" evidence="1">
    <location>
        <begin position="113"/>
        <end position="132"/>
    </location>
</feature>
<proteinExistence type="predicted"/>
<feature type="transmembrane region" description="Helical" evidence="1">
    <location>
        <begin position="41"/>
        <end position="63"/>
    </location>
</feature>
<gene>
    <name evidence="2" type="ORF">EUA07_08365</name>
</gene>
<dbReference type="RefSeq" id="WP_129454691.1">
    <property type="nucleotide sequence ID" value="NZ_JACXYX010000012.1"/>
</dbReference>
<keyword evidence="3" id="KW-1185">Reference proteome</keyword>
<dbReference type="AlphaFoldDB" id="A0A4Q2SFZ2"/>
<keyword evidence="1" id="KW-0472">Membrane</keyword>